<reference evidence="1 2" key="1">
    <citation type="submission" date="2015-01" db="EMBL/GenBank/DDBJ databases">
        <title>Genome Sequencing of Rickettsiales.</title>
        <authorList>
            <person name="Daugherty S.C."/>
            <person name="Su Q."/>
            <person name="Abolude K."/>
            <person name="Beier-Sexton M."/>
            <person name="Carlyon J.A."/>
            <person name="Carter R."/>
            <person name="Day N.P."/>
            <person name="Dumler S.J."/>
            <person name="Dyachenko V."/>
            <person name="Godinez A."/>
            <person name="Kurtti T.J."/>
            <person name="Lichay M."/>
            <person name="Mullins K.E."/>
            <person name="Ott S."/>
            <person name="Pappas-Brown V."/>
            <person name="Paris D.H."/>
            <person name="Patel P."/>
            <person name="Richards A.L."/>
            <person name="Sadzewicz L."/>
            <person name="Sears K."/>
            <person name="Seidman D."/>
            <person name="Sengamalay N."/>
            <person name="Stenos J."/>
            <person name="Tallon L.J."/>
            <person name="Vincent G."/>
            <person name="Fraser C.M."/>
            <person name="Munderloh U."/>
            <person name="Dunning-Hotopp J.C."/>
        </authorList>
    </citation>
    <scope>NUCLEOTIDE SEQUENCE [LARGE SCALE GENOMIC DNA]</scope>
    <source>
        <strain evidence="1 2">NCH-1</strain>
    </source>
</reference>
<evidence type="ECO:0000313" key="1">
    <source>
        <dbReference type="EMBL" id="KJV68096.1"/>
    </source>
</evidence>
<gene>
    <name evidence="1" type="ORF">EPHNCH_0475</name>
</gene>
<dbReference type="Proteomes" id="UP000033754">
    <property type="component" value="Unassembled WGS sequence"/>
</dbReference>
<accession>A0A0F3NK12</accession>
<protein>
    <submittedName>
        <fullName evidence="1">Uncharacterized protein</fullName>
    </submittedName>
</protein>
<evidence type="ECO:0000313" key="2">
    <source>
        <dbReference type="Proteomes" id="UP000033754"/>
    </source>
</evidence>
<name>A0A0F3NK12_ANAPH</name>
<dbReference type="PATRIC" id="fig|1359161.3.peg.549"/>
<sequence>MVKRFVVDSVATLTPRAKIKGDMACFIVLLDIVKYIKGMVHGDTIF</sequence>
<comment type="caution">
    <text evidence="1">The sequence shown here is derived from an EMBL/GenBank/DDBJ whole genome shotgun (WGS) entry which is preliminary data.</text>
</comment>
<proteinExistence type="predicted"/>
<dbReference type="EMBL" id="LANT01000002">
    <property type="protein sequence ID" value="KJV68096.1"/>
    <property type="molecule type" value="Genomic_DNA"/>
</dbReference>
<dbReference type="AlphaFoldDB" id="A0A0F3NK12"/>
<organism evidence="1 2">
    <name type="scientific">Anaplasma phagocytophilum str. NCH-1</name>
    <dbReference type="NCBI Taxonomy" id="1359161"/>
    <lineage>
        <taxon>Bacteria</taxon>
        <taxon>Pseudomonadati</taxon>
        <taxon>Pseudomonadota</taxon>
        <taxon>Alphaproteobacteria</taxon>
        <taxon>Rickettsiales</taxon>
        <taxon>Anaplasmataceae</taxon>
        <taxon>Anaplasma</taxon>
        <taxon>phagocytophilum group</taxon>
    </lineage>
</organism>